<name>I1HUY7_BRADI</name>
<dbReference type="OrthoDB" id="670854at2759"/>
<evidence type="ECO:0000313" key="3">
    <source>
        <dbReference type="EnsemblPlants" id="KQK11401"/>
    </source>
</evidence>
<dbReference type="PANTHER" id="PTHR32141:SF26">
    <property type="entry name" value="OS08G0328600 PROTEIN"/>
    <property type="match status" value="1"/>
</dbReference>
<proteinExistence type="predicted"/>
<reference evidence="2" key="2">
    <citation type="submission" date="2017-06" db="EMBL/GenBank/DDBJ databases">
        <title>WGS assembly of Brachypodium distachyon.</title>
        <authorList>
            <consortium name="The International Brachypodium Initiative"/>
            <person name="Lucas S."/>
            <person name="Harmon-Smith M."/>
            <person name="Lail K."/>
            <person name="Tice H."/>
            <person name="Grimwood J."/>
            <person name="Bruce D."/>
            <person name="Barry K."/>
            <person name="Shu S."/>
            <person name="Lindquist E."/>
            <person name="Wang M."/>
            <person name="Pitluck S."/>
            <person name="Vogel J.P."/>
            <person name="Garvin D.F."/>
            <person name="Mockler T.C."/>
            <person name="Schmutz J."/>
            <person name="Rokhsar D."/>
            <person name="Bevan M.W."/>
        </authorList>
    </citation>
    <scope>NUCLEOTIDE SEQUENCE</scope>
    <source>
        <strain evidence="2">Bd21</strain>
    </source>
</reference>
<dbReference type="InParanoid" id="I1HUY7"/>
<dbReference type="EMBL" id="CM000881">
    <property type="protein sequence ID" value="KQK11401.1"/>
    <property type="molecule type" value="Genomic_DNA"/>
</dbReference>
<evidence type="ECO:0000313" key="2">
    <source>
        <dbReference type="EMBL" id="KQK11401.1"/>
    </source>
</evidence>
<dbReference type="Pfam" id="PF00646">
    <property type="entry name" value="F-box"/>
    <property type="match status" value="1"/>
</dbReference>
<organism evidence="2">
    <name type="scientific">Brachypodium distachyon</name>
    <name type="common">Purple false brome</name>
    <name type="synonym">Trachynia distachya</name>
    <dbReference type="NCBI Taxonomy" id="15368"/>
    <lineage>
        <taxon>Eukaryota</taxon>
        <taxon>Viridiplantae</taxon>
        <taxon>Streptophyta</taxon>
        <taxon>Embryophyta</taxon>
        <taxon>Tracheophyta</taxon>
        <taxon>Spermatophyta</taxon>
        <taxon>Magnoliopsida</taxon>
        <taxon>Liliopsida</taxon>
        <taxon>Poales</taxon>
        <taxon>Poaceae</taxon>
        <taxon>BOP clade</taxon>
        <taxon>Pooideae</taxon>
        <taxon>Stipodae</taxon>
        <taxon>Brachypodieae</taxon>
        <taxon>Brachypodium</taxon>
    </lineage>
</organism>
<dbReference type="Gene3D" id="3.80.10.10">
    <property type="entry name" value="Ribonuclease Inhibitor"/>
    <property type="match status" value="1"/>
</dbReference>
<dbReference type="SUPFAM" id="SSF52047">
    <property type="entry name" value="RNI-like"/>
    <property type="match status" value="1"/>
</dbReference>
<dbReference type="OMA" id="DDENCFL"/>
<evidence type="ECO:0000259" key="1">
    <source>
        <dbReference type="Pfam" id="PF00646"/>
    </source>
</evidence>
<reference evidence="3" key="3">
    <citation type="submission" date="2018-08" db="UniProtKB">
        <authorList>
            <consortium name="EnsemblPlants"/>
        </authorList>
    </citation>
    <scope>IDENTIFICATION</scope>
    <source>
        <strain evidence="3">cv. Bd21</strain>
    </source>
</reference>
<dbReference type="HOGENOM" id="CLU_024602_1_1_1"/>
<sequence>MAADRLSDLPDDLRRRVLHFAPAKEAASTAALSRRWRSSLWRSSGAVNLETRVEDYDPCSPEADALCSSRRDAFVSVAGAALDAADAPVTRLALRLEIGCSSRYFIHKFLYRDVQDGDGSEDAVVAAVISHPAARRVEELQIAAEPKCSRDRGGADDEMTPGWWLAMYHLHPESLPSENLRVLELTNCRVLSPAADGIFFPRLSSLRLRHCAVHLDDLQIFIDAPPALATVHLDSVLVDVVPMPKENAILLRCPAATVLVLERCRWKNEKESYNAVTIVAALEIDAPRLRCFRYKGHLRPLWLSARPPELTRADLHFFRDRYLKSNPCYHLATFWRVLDSFTGAKEMKLRVHHLEDAALLSEAWRAEVLPTFGNLDRLELQGMHRTKGKTAAVAIANLLRCCPVLRDLRINLTAAHHPNVGHRYDAHDLISRRFQSDRDRSMDLLNRCGSSEPTIDDDEVSDIPGLSRRSFECLRSSLRRVGLQFRMEESNNNCFGAKLARFFAENAMVLEEMHIDSGNGKLCEHMNGKVERWIASSSKRRNSGATSFVVLPLKR</sequence>
<dbReference type="Gramene" id="KQK11401">
    <property type="protein sequence ID" value="KQK11401"/>
    <property type="gene ID" value="BRADI_2g59980v3"/>
</dbReference>
<dbReference type="PANTHER" id="PTHR32141">
    <property type="match status" value="1"/>
</dbReference>
<feature type="domain" description="F-box" evidence="1">
    <location>
        <begin position="6"/>
        <end position="39"/>
    </location>
</feature>
<dbReference type="InterPro" id="IPR001810">
    <property type="entry name" value="F-box_dom"/>
</dbReference>
<accession>I1HUY7</accession>
<dbReference type="InterPro" id="IPR032675">
    <property type="entry name" value="LRR_dom_sf"/>
</dbReference>
<dbReference type="SUPFAM" id="SSF81383">
    <property type="entry name" value="F-box domain"/>
    <property type="match status" value="1"/>
</dbReference>
<keyword evidence="4" id="KW-1185">Reference proteome</keyword>
<dbReference type="eggNOG" id="ENOG502R1VS">
    <property type="taxonomic scope" value="Eukaryota"/>
</dbReference>
<protein>
    <recommendedName>
        <fullName evidence="1">F-box domain-containing protein</fullName>
    </recommendedName>
</protein>
<dbReference type="EnsemblPlants" id="KQK11401">
    <property type="protein sequence ID" value="KQK11401"/>
    <property type="gene ID" value="BRADI_2g59980v3"/>
</dbReference>
<dbReference type="FunCoup" id="I1HUY7">
    <property type="interactions" value="76"/>
</dbReference>
<reference evidence="2 3" key="1">
    <citation type="journal article" date="2010" name="Nature">
        <title>Genome sequencing and analysis of the model grass Brachypodium distachyon.</title>
        <authorList>
            <consortium name="International Brachypodium Initiative"/>
        </authorList>
    </citation>
    <scope>NUCLEOTIDE SEQUENCE [LARGE SCALE GENOMIC DNA]</scope>
    <source>
        <strain evidence="2 3">Bd21</strain>
    </source>
</reference>
<dbReference type="AlphaFoldDB" id="I1HUY7"/>
<dbReference type="InterPro" id="IPR055302">
    <property type="entry name" value="F-box_dom-containing"/>
</dbReference>
<gene>
    <name evidence="2" type="ORF">BRADI_2g59980v3</name>
</gene>
<evidence type="ECO:0000313" key="4">
    <source>
        <dbReference type="Proteomes" id="UP000008810"/>
    </source>
</evidence>
<dbReference type="InterPro" id="IPR036047">
    <property type="entry name" value="F-box-like_dom_sf"/>
</dbReference>
<dbReference type="Proteomes" id="UP000008810">
    <property type="component" value="Chromosome 2"/>
</dbReference>